<evidence type="ECO:0000259" key="18">
    <source>
        <dbReference type="PROSITE" id="PS50105"/>
    </source>
</evidence>
<evidence type="ECO:0000256" key="1">
    <source>
        <dbReference type="ARBA" id="ARBA00004115"/>
    </source>
</evidence>
<name>A0A8D2J9P8_VARKO</name>
<proteinExistence type="predicted"/>
<sequence length="783" mass="87406">MSSSGPTPSVAAGDDSRSRRRKRARPGEVLLLLLLLLLPEPDAAVSSSSSSSSSAGRCEPEAGDVADGGRGKRGSGGAARGGTVSTSTSAAADSPSLGTDSCHLLSPPCFTEEDKYSLEALRTIHKQMDDDNDGGIEVEESDEFIRQGMKYKDASNKHNHLHREDKHITIEDLWKRWKTSEVHNWTQEETLQWLVEFVELPQYEKHFRENNVKGTTLPRIAVNEPTFMITHLKIIDRSHRQKLQLKALDVVLFGPLTRPPHNWMKDFILTISIVIGVGGCWFAYTQNKSSKEHITKMMKDLESLQTAEQSLCELQERLEKAQEENRTVAVEKQNLERKMMDEISDAKREACRLRELREGAECELSRLKYAEEELVQVRMALKKAEKEFELRSNWSVPDALQKWLQLTHEVEVQYYNIKRQNAEMQLAIAKEEAEKIKKKRNTVFGTLHVAHSSSLDEVDHKILEAKKALSELTTCLRERLYRWQQIEKICGFQIAHNSGLPSLTSSLYSDHSWVVMPRVSIPPYPIAGGVDDLDEDTPPIVSQFHGSIVKTSTLARSSSMCRSRRNVMPSSPQSQHTAQTQHTPHTQATLHSADPDILSVSSCPAAYRTEEEEDAIYFTADKQWEVQDTGSECDSFNSSVGRKQSPPSSLEIYQPLSPQKISREELSLEESSTGDSSSLTADISRGSPDCVGMTETKSMIFSPASKVYNGILEKSCSMNQLSSGVLVSKPRHTSCSSTGSESKAGHEPSAIPQISSASQDLCQNGERNKKSSKIKSLFKKKSK</sequence>
<dbReference type="GO" id="GO:0002115">
    <property type="term" value="P:store-operated calcium entry"/>
    <property type="evidence" value="ECO:0007669"/>
    <property type="project" value="TreeGrafter"/>
</dbReference>
<evidence type="ECO:0000256" key="10">
    <source>
        <dbReference type="ARBA" id="ARBA00022989"/>
    </source>
</evidence>
<dbReference type="Ensembl" id="ENSVKKT00000010923.1">
    <property type="protein sequence ID" value="ENSVKKP00000010665.1"/>
    <property type="gene ID" value="ENSVKKG00000007492.1"/>
</dbReference>
<dbReference type="FunFam" id="1.10.238.180:FF:000001">
    <property type="entry name" value="Stromal interaction molecule 1"/>
    <property type="match status" value="1"/>
</dbReference>
<dbReference type="InterPro" id="IPR037608">
    <property type="entry name" value="STIM1/2"/>
</dbReference>
<dbReference type="InterPro" id="IPR013761">
    <property type="entry name" value="SAM/pointed_sf"/>
</dbReference>
<accession>A0A8D2J9P8</accession>
<keyword evidence="4" id="KW-0109">Calcium transport</keyword>
<dbReference type="GO" id="GO:0005789">
    <property type="term" value="C:endoplasmic reticulum membrane"/>
    <property type="evidence" value="ECO:0007669"/>
    <property type="project" value="UniProtKB-SubCell"/>
</dbReference>
<comment type="subcellular location">
    <subcellularLocation>
        <location evidence="1">Endoplasmic reticulum membrane</location>
        <topology evidence="1">Single-pass type I membrane protein</topology>
    </subcellularLocation>
</comment>
<dbReference type="AlphaFoldDB" id="A0A8D2J9P8"/>
<dbReference type="InterPro" id="IPR001660">
    <property type="entry name" value="SAM"/>
</dbReference>
<reference evidence="19" key="1">
    <citation type="submission" date="2025-08" db="UniProtKB">
        <authorList>
            <consortium name="Ensembl"/>
        </authorList>
    </citation>
    <scope>IDENTIFICATION</scope>
</reference>
<dbReference type="GO" id="GO:0005886">
    <property type="term" value="C:plasma membrane"/>
    <property type="evidence" value="ECO:0007669"/>
    <property type="project" value="TreeGrafter"/>
</dbReference>
<dbReference type="CDD" id="cd09574">
    <property type="entry name" value="SAM_STIM2"/>
    <property type="match status" value="1"/>
</dbReference>
<feature type="compositionally biased region" description="Low complexity" evidence="16">
    <location>
        <begin position="669"/>
        <end position="679"/>
    </location>
</feature>
<evidence type="ECO:0000256" key="7">
    <source>
        <dbReference type="ARBA" id="ARBA00022729"/>
    </source>
</evidence>
<dbReference type="GO" id="GO:0005509">
    <property type="term" value="F:calcium ion binding"/>
    <property type="evidence" value="ECO:0007669"/>
    <property type="project" value="TreeGrafter"/>
</dbReference>
<dbReference type="GeneID" id="123016985"/>
<dbReference type="KEGG" id="vko:123016985"/>
<organism evidence="19 20">
    <name type="scientific">Varanus komodoensis</name>
    <name type="common">Komodo dragon</name>
    <dbReference type="NCBI Taxonomy" id="61221"/>
    <lineage>
        <taxon>Eukaryota</taxon>
        <taxon>Metazoa</taxon>
        <taxon>Chordata</taxon>
        <taxon>Craniata</taxon>
        <taxon>Vertebrata</taxon>
        <taxon>Euteleostomi</taxon>
        <taxon>Lepidosauria</taxon>
        <taxon>Squamata</taxon>
        <taxon>Bifurcata</taxon>
        <taxon>Unidentata</taxon>
        <taxon>Episquamata</taxon>
        <taxon>Toxicofera</taxon>
        <taxon>Anguimorpha</taxon>
        <taxon>Paleoanguimorpha</taxon>
        <taxon>Varanoidea</taxon>
        <taxon>Varanidae</taxon>
        <taxon>Varanus</taxon>
    </lineage>
</organism>
<dbReference type="FunFam" id="1.10.287.3550:FF:000001">
    <property type="entry name" value="Stromal interaction molecule 1"/>
    <property type="match status" value="1"/>
</dbReference>
<gene>
    <name evidence="19" type="primary">STIM2</name>
</gene>
<evidence type="ECO:0000256" key="14">
    <source>
        <dbReference type="ARBA" id="ARBA00023180"/>
    </source>
</evidence>
<dbReference type="Pfam" id="PF16533">
    <property type="entry name" value="SOAR"/>
    <property type="match status" value="1"/>
</dbReference>
<dbReference type="FunFam" id="1.20.5.340:FF:000011">
    <property type="entry name" value="Stromal interaction molecule 1"/>
    <property type="match status" value="1"/>
</dbReference>
<feature type="compositionally biased region" description="Low complexity" evidence="16">
    <location>
        <begin position="569"/>
        <end position="589"/>
    </location>
</feature>
<evidence type="ECO:0000256" key="2">
    <source>
        <dbReference type="ARBA" id="ARBA00022448"/>
    </source>
</evidence>
<keyword evidence="7 17" id="KW-0732">Signal</keyword>
<feature type="region of interest" description="Disordered" evidence="16">
    <location>
        <begin position="729"/>
        <end position="783"/>
    </location>
</feature>
<dbReference type="SUPFAM" id="SSF47769">
    <property type="entry name" value="SAM/Pointed domain"/>
    <property type="match status" value="1"/>
</dbReference>
<dbReference type="CDD" id="cd11722">
    <property type="entry name" value="SOAR"/>
    <property type="match status" value="1"/>
</dbReference>
<evidence type="ECO:0000256" key="9">
    <source>
        <dbReference type="ARBA" id="ARBA00022837"/>
    </source>
</evidence>
<dbReference type="Gene3D" id="1.10.238.180">
    <property type="match status" value="1"/>
</dbReference>
<feature type="compositionally biased region" description="Low complexity" evidence="16">
    <location>
        <begin position="81"/>
        <end position="94"/>
    </location>
</feature>
<dbReference type="Gene3D" id="1.10.287.3550">
    <property type="match status" value="1"/>
</dbReference>
<keyword evidence="14" id="KW-0325">Glycoprotein</keyword>
<feature type="chain" id="PRO_5034652224" evidence="17">
    <location>
        <begin position="45"/>
        <end position="783"/>
    </location>
</feature>
<feature type="region of interest" description="Disordered" evidence="16">
    <location>
        <begin position="43"/>
        <end position="99"/>
    </location>
</feature>
<keyword evidence="11 15" id="KW-0175">Coiled coil</keyword>
<evidence type="ECO:0000256" key="13">
    <source>
        <dbReference type="ARBA" id="ARBA00023136"/>
    </source>
</evidence>
<feature type="domain" description="SAM" evidence="18">
    <location>
        <begin position="185"/>
        <end position="243"/>
    </location>
</feature>
<evidence type="ECO:0000256" key="4">
    <source>
        <dbReference type="ARBA" id="ARBA00022568"/>
    </source>
</evidence>
<dbReference type="Gene3D" id="1.20.5.340">
    <property type="match status" value="1"/>
</dbReference>
<protein>
    <submittedName>
        <fullName evidence="19">Stromal interaction molecule 2</fullName>
    </submittedName>
</protein>
<dbReference type="InterPro" id="IPR032393">
    <property type="entry name" value="SOAR_STIM1/2"/>
</dbReference>
<keyword evidence="3" id="KW-0597">Phosphoprotein</keyword>
<evidence type="ECO:0000313" key="19">
    <source>
        <dbReference type="Ensembl" id="ENSVKKP00000010665.1"/>
    </source>
</evidence>
<evidence type="ECO:0000256" key="6">
    <source>
        <dbReference type="ARBA" id="ARBA00022723"/>
    </source>
</evidence>
<evidence type="ECO:0000256" key="17">
    <source>
        <dbReference type="SAM" id="SignalP"/>
    </source>
</evidence>
<dbReference type="GO" id="GO:0005246">
    <property type="term" value="F:calcium channel regulator activity"/>
    <property type="evidence" value="ECO:0007669"/>
    <property type="project" value="InterPro"/>
</dbReference>
<dbReference type="Gene3D" id="1.10.150.50">
    <property type="entry name" value="Transcription Factor, Ets-1"/>
    <property type="match status" value="1"/>
</dbReference>
<feature type="coiled-coil region" evidence="15">
    <location>
        <begin position="304"/>
        <end position="338"/>
    </location>
</feature>
<dbReference type="Pfam" id="PF07647">
    <property type="entry name" value="SAM_2"/>
    <property type="match status" value="1"/>
</dbReference>
<feature type="signal peptide" evidence="17">
    <location>
        <begin position="1"/>
        <end position="44"/>
    </location>
</feature>
<keyword evidence="10" id="KW-1133">Transmembrane helix</keyword>
<dbReference type="CTD" id="57620"/>
<keyword evidence="2" id="KW-0813">Transport</keyword>
<feature type="compositionally biased region" description="Polar residues" evidence="16">
    <location>
        <begin position="629"/>
        <end position="648"/>
    </location>
</feature>
<reference evidence="19" key="2">
    <citation type="submission" date="2025-09" db="UniProtKB">
        <authorList>
            <consortium name="Ensembl"/>
        </authorList>
    </citation>
    <scope>IDENTIFICATION</scope>
</reference>
<dbReference type="Pfam" id="PF25578">
    <property type="entry name" value="EF-hand_STIM1"/>
    <property type="match status" value="1"/>
</dbReference>
<keyword evidence="5" id="KW-0812">Transmembrane</keyword>
<dbReference type="OMA" id="CQNGERN"/>
<evidence type="ECO:0000256" key="8">
    <source>
        <dbReference type="ARBA" id="ARBA00022824"/>
    </source>
</evidence>
<feature type="region of interest" description="Disordered" evidence="16">
    <location>
        <begin position="560"/>
        <end position="595"/>
    </location>
</feature>
<keyword evidence="9" id="KW-0106">Calcium</keyword>
<dbReference type="PROSITE" id="PS50105">
    <property type="entry name" value="SAM_DOMAIN"/>
    <property type="match status" value="1"/>
</dbReference>
<dbReference type="OrthoDB" id="9986177at2759"/>
<evidence type="ECO:0000256" key="16">
    <source>
        <dbReference type="SAM" id="MobiDB-lite"/>
    </source>
</evidence>
<feature type="coiled-coil region" evidence="15">
    <location>
        <begin position="412"/>
        <end position="441"/>
    </location>
</feature>
<feature type="compositionally biased region" description="Polar residues" evidence="16">
    <location>
        <begin position="752"/>
        <end position="762"/>
    </location>
</feature>
<dbReference type="FunFam" id="1.10.150.50:FF:000009">
    <property type="entry name" value="Stromal interaction molecule 1"/>
    <property type="match status" value="1"/>
</dbReference>
<dbReference type="Proteomes" id="UP000694545">
    <property type="component" value="Unplaced"/>
</dbReference>
<dbReference type="PANTHER" id="PTHR15136">
    <property type="entry name" value="STROMAL INTERACTION MOLECULE HOMOLOG"/>
    <property type="match status" value="1"/>
</dbReference>
<dbReference type="GO" id="GO:0006874">
    <property type="term" value="P:intracellular calcium ion homeostasis"/>
    <property type="evidence" value="ECO:0007669"/>
    <property type="project" value="InterPro"/>
</dbReference>
<dbReference type="PANTHER" id="PTHR15136:SF2">
    <property type="entry name" value="STROMAL INTERACTION MOLECULE 2"/>
    <property type="match status" value="1"/>
</dbReference>
<evidence type="ECO:0000256" key="5">
    <source>
        <dbReference type="ARBA" id="ARBA00022692"/>
    </source>
</evidence>
<keyword evidence="13" id="KW-0472">Membrane</keyword>
<dbReference type="InterPro" id="IPR057835">
    <property type="entry name" value="EF-hand_STIM1/2"/>
</dbReference>
<evidence type="ECO:0000313" key="20">
    <source>
        <dbReference type="Proteomes" id="UP000694545"/>
    </source>
</evidence>
<keyword evidence="12" id="KW-0406">Ion transport</keyword>
<dbReference type="InterPro" id="IPR037610">
    <property type="entry name" value="STIM2_SAM"/>
</dbReference>
<dbReference type="RefSeq" id="XP_044273850.1">
    <property type="nucleotide sequence ID" value="XM_044417915.1"/>
</dbReference>
<feature type="compositionally biased region" description="Basic residues" evidence="16">
    <location>
        <begin position="770"/>
        <end position="783"/>
    </location>
</feature>
<keyword evidence="6" id="KW-0479">Metal-binding</keyword>
<evidence type="ECO:0000256" key="15">
    <source>
        <dbReference type="SAM" id="Coils"/>
    </source>
</evidence>
<keyword evidence="20" id="KW-1185">Reference proteome</keyword>
<evidence type="ECO:0000256" key="12">
    <source>
        <dbReference type="ARBA" id="ARBA00023065"/>
    </source>
</evidence>
<evidence type="ECO:0000256" key="3">
    <source>
        <dbReference type="ARBA" id="ARBA00022553"/>
    </source>
</evidence>
<keyword evidence="8" id="KW-0256">Endoplasmic reticulum</keyword>
<dbReference type="GO" id="GO:0051049">
    <property type="term" value="P:regulation of transport"/>
    <property type="evidence" value="ECO:0007669"/>
    <property type="project" value="UniProtKB-ARBA"/>
</dbReference>
<feature type="region of interest" description="Disordered" evidence="16">
    <location>
        <begin position="1"/>
        <end position="24"/>
    </location>
</feature>
<feature type="region of interest" description="Disordered" evidence="16">
    <location>
        <begin position="629"/>
        <end position="689"/>
    </location>
</feature>
<evidence type="ECO:0000256" key="11">
    <source>
        <dbReference type="ARBA" id="ARBA00023054"/>
    </source>
</evidence>